<evidence type="ECO:0000256" key="1">
    <source>
        <dbReference type="PROSITE-ProRule" id="PRU00339"/>
    </source>
</evidence>
<evidence type="ECO:0000313" key="2">
    <source>
        <dbReference type="EMBL" id="CAG7717820.1"/>
    </source>
</evidence>
<accession>A0A8J2JCV3</accession>
<reference evidence="2" key="1">
    <citation type="submission" date="2021-06" db="EMBL/GenBank/DDBJ databases">
        <authorList>
            <person name="Hodson N. C."/>
            <person name="Mongue J. A."/>
            <person name="Jaron S. K."/>
        </authorList>
    </citation>
    <scope>NUCLEOTIDE SEQUENCE</scope>
</reference>
<dbReference type="InterPro" id="IPR019734">
    <property type="entry name" value="TPR_rpt"/>
</dbReference>
<feature type="repeat" description="TPR" evidence="1">
    <location>
        <begin position="69"/>
        <end position="102"/>
    </location>
</feature>
<organism evidence="2 3">
    <name type="scientific">Allacma fusca</name>
    <dbReference type="NCBI Taxonomy" id="39272"/>
    <lineage>
        <taxon>Eukaryota</taxon>
        <taxon>Metazoa</taxon>
        <taxon>Ecdysozoa</taxon>
        <taxon>Arthropoda</taxon>
        <taxon>Hexapoda</taxon>
        <taxon>Collembola</taxon>
        <taxon>Symphypleona</taxon>
        <taxon>Sminthuridae</taxon>
        <taxon>Allacma</taxon>
    </lineage>
</organism>
<gene>
    <name evidence="2" type="ORF">AFUS01_LOCUS7257</name>
</gene>
<dbReference type="Proteomes" id="UP000708208">
    <property type="component" value="Unassembled WGS sequence"/>
</dbReference>
<dbReference type="AlphaFoldDB" id="A0A8J2JCV3"/>
<dbReference type="PROSITE" id="PS50005">
    <property type="entry name" value="TPR"/>
    <property type="match status" value="1"/>
</dbReference>
<sequence length="299" mass="34760">MELKETDTYEEKLHIENLTNQWAMWLDSMSENLKLVHVNGEALILEYFADFESDMLSKISAVSKFESGPVECIRLGKLYEARGDFFMAKPYFDKIISSEPDHCDVAHYYKAALLLKQNPSETKVKRQAIRHLKYSYRLLKKRMNQLVSSLNTFQITCDVRRLNGEGTMCNRYQKQVENELELYQVQCGKIEEAVRVPITSATFKTLGFNDKDSTNIFQVLRKNPAICKNYRLSKKVKFNVQGDIIIDETTTVWPPALVHYESYLIQVMKSLLGDPKNRVMEDNAFCVSLEKTFVTRKKF</sequence>
<proteinExistence type="predicted"/>
<comment type="caution">
    <text evidence="2">The sequence shown here is derived from an EMBL/GenBank/DDBJ whole genome shotgun (WGS) entry which is preliminary data.</text>
</comment>
<protein>
    <submittedName>
        <fullName evidence="2">Uncharacterized protein</fullName>
    </submittedName>
</protein>
<name>A0A8J2JCV3_9HEXA</name>
<keyword evidence="3" id="KW-1185">Reference proteome</keyword>
<evidence type="ECO:0000313" key="3">
    <source>
        <dbReference type="Proteomes" id="UP000708208"/>
    </source>
</evidence>
<dbReference type="EMBL" id="CAJVCH010048873">
    <property type="protein sequence ID" value="CAG7717820.1"/>
    <property type="molecule type" value="Genomic_DNA"/>
</dbReference>
<keyword evidence="1" id="KW-0802">TPR repeat</keyword>